<protein>
    <submittedName>
        <fullName evidence="2">Uncharacterized protein</fullName>
    </submittedName>
</protein>
<reference evidence="2" key="1">
    <citation type="journal article" date="2020" name="Nature">
        <title>Giant virus diversity and host interactions through global metagenomics.</title>
        <authorList>
            <person name="Schulz F."/>
            <person name="Roux S."/>
            <person name="Paez-Espino D."/>
            <person name="Jungbluth S."/>
            <person name="Walsh D.A."/>
            <person name="Denef V.J."/>
            <person name="McMahon K.D."/>
            <person name="Konstantinidis K.T."/>
            <person name="Eloe-Fadrosh E.A."/>
            <person name="Kyrpides N.C."/>
            <person name="Woyke T."/>
        </authorList>
    </citation>
    <scope>NUCLEOTIDE SEQUENCE</scope>
    <source>
        <strain evidence="2">GVMAG-M-3300010158-59</strain>
    </source>
</reference>
<accession>A0A6C0BC23</accession>
<evidence type="ECO:0000256" key="1">
    <source>
        <dbReference type="SAM" id="Phobius"/>
    </source>
</evidence>
<organism evidence="2">
    <name type="scientific">viral metagenome</name>
    <dbReference type="NCBI Taxonomy" id="1070528"/>
    <lineage>
        <taxon>unclassified sequences</taxon>
        <taxon>metagenomes</taxon>
        <taxon>organismal metagenomes</taxon>
    </lineage>
</organism>
<sequence length="229" mass="25969">MKFDNLKNFFARNKYILLSILVIVLFFYFVTPPFLPFSFTEGFTADKYKYLAPVPKDNTWSQDTMTKFAEKWNTVNKATDIFVLKPDVQNLGSYIGMALEEEATYYIQNGKWPYNFYITNFLNKNPTIFGNMLMPDGTPVTTSNISQMWPVRIVYNQVILQNPGKIVLPDSETDQTAYKIFMGTIPDPDASTSQTDISPITSSSLSSASTLSESNYNTLVSLCKNIIPV</sequence>
<feature type="transmembrane region" description="Helical" evidence="1">
    <location>
        <begin position="15"/>
        <end position="35"/>
    </location>
</feature>
<keyword evidence="1" id="KW-0472">Membrane</keyword>
<dbReference type="AlphaFoldDB" id="A0A6C0BC23"/>
<keyword evidence="1" id="KW-0812">Transmembrane</keyword>
<dbReference type="EMBL" id="MN739104">
    <property type="protein sequence ID" value="QHS88993.1"/>
    <property type="molecule type" value="Genomic_DNA"/>
</dbReference>
<proteinExistence type="predicted"/>
<name>A0A6C0BC23_9ZZZZ</name>
<keyword evidence="1" id="KW-1133">Transmembrane helix</keyword>
<evidence type="ECO:0000313" key="2">
    <source>
        <dbReference type="EMBL" id="QHS88993.1"/>
    </source>
</evidence>